<evidence type="ECO:0000256" key="5">
    <source>
        <dbReference type="ARBA" id="ARBA00022692"/>
    </source>
</evidence>
<dbReference type="GO" id="GO:2000010">
    <property type="term" value="P:positive regulation of protein localization to cell surface"/>
    <property type="evidence" value="ECO:0007669"/>
    <property type="project" value="TreeGrafter"/>
</dbReference>
<evidence type="ECO:0000256" key="2">
    <source>
        <dbReference type="ARBA" id="ARBA00004541"/>
    </source>
</evidence>
<dbReference type="GO" id="GO:0051131">
    <property type="term" value="P:chaperone-mediated protein complex assembly"/>
    <property type="evidence" value="ECO:0007669"/>
    <property type="project" value="TreeGrafter"/>
</dbReference>
<dbReference type="EnsemblMetazoa" id="SSS_5471s_mrna">
    <property type="protein sequence ID" value="KAF7495217.1"/>
    <property type="gene ID" value="SSS_5471"/>
</dbReference>
<keyword evidence="8 14" id="KW-0472">Membrane</keyword>
<name>A0A834RGL2_SARSC</name>
<keyword evidence="17" id="KW-1185">Reference proteome</keyword>
<proteinExistence type="inferred from homology"/>
<accession>A0A834RGL2</accession>
<keyword evidence="5 14" id="KW-0812">Transmembrane</keyword>
<protein>
    <recommendedName>
        <fullName evidence="12">Novel acetylcholine receptor chaperone</fullName>
    </recommendedName>
</protein>
<dbReference type="Proteomes" id="UP000070412">
    <property type="component" value="Unassembled WGS sequence"/>
</dbReference>
<dbReference type="GO" id="GO:0031410">
    <property type="term" value="C:cytoplasmic vesicle"/>
    <property type="evidence" value="ECO:0007669"/>
    <property type="project" value="UniProtKB-SubCell"/>
</dbReference>
<sequence length="204" mass="24306">MFSFFFGLLKISRSLNYDIHREIRRNFVRYAKVMPFVRYFGWSFSSKYYRLLIGWFEIILGALLAFCPGRTKQIANLLLICITFGAIYTHYAIEDDFNKMIPAIAFASMLITRLILYALVKRFENERNDDERLRNKNITMKLLSQSIARDQSRILCSRNSARNVRKKSTKQKDGIISSKRFLMRRKPHRNHSHLPHLLHQHHQH</sequence>
<evidence type="ECO:0000256" key="3">
    <source>
        <dbReference type="ARBA" id="ARBA00004585"/>
    </source>
</evidence>
<dbReference type="GO" id="GO:0005778">
    <property type="term" value="C:peroxisomal membrane"/>
    <property type="evidence" value="ECO:0007669"/>
    <property type="project" value="UniProtKB-SubCell"/>
</dbReference>
<reference evidence="16" key="3">
    <citation type="submission" date="2022-06" db="UniProtKB">
        <authorList>
            <consortium name="EnsemblMetazoa"/>
        </authorList>
    </citation>
    <scope>IDENTIFICATION</scope>
</reference>
<keyword evidence="11" id="KW-0968">Cytoplasmic vesicle</keyword>
<evidence type="ECO:0000256" key="1">
    <source>
        <dbReference type="ARBA" id="ARBA00004477"/>
    </source>
</evidence>
<evidence type="ECO:0000256" key="13">
    <source>
        <dbReference type="SAM" id="MobiDB-lite"/>
    </source>
</evidence>
<evidence type="ECO:0000256" key="9">
    <source>
        <dbReference type="ARBA" id="ARBA00023140"/>
    </source>
</evidence>
<reference evidence="17" key="1">
    <citation type="journal article" date="2020" name="PLoS Negl. Trop. Dis.">
        <title>High-quality nuclear genome for Sarcoptes scabiei-A critical resource for a neglected parasite.</title>
        <authorList>
            <person name="Korhonen P.K."/>
            <person name="Gasser R.B."/>
            <person name="Ma G."/>
            <person name="Wang T."/>
            <person name="Stroehlein A.J."/>
            <person name="Young N.D."/>
            <person name="Ang C.S."/>
            <person name="Fernando D.D."/>
            <person name="Lu H.C."/>
            <person name="Taylor S."/>
            <person name="Reynolds S.L."/>
            <person name="Mofiz E."/>
            <person name="Najaraj S.H."/>
            <person name="Gowda H."/>
            <person name="Madugundu A."/>
            <person name="Renuse S."/>
            <person name="Holt D."/>
            <person name="Pandey A."/>
            <person name="Papenfuss A.T."/>
            <person name="Fischer K."/>
        </authorList>
    </citation>
    <scope>NUCLEOTIDE SEQUENCE [LARGE SCALE GENOMIC DNA]</scope>
</reference>
<gene>
    <name evidence="15" type="ORF">SSS_5471</name>
</gene>
<dbReference type="PANTHER" id="PTHR13163">
    <property type="entry name" value="SPINAL CORD EXPRESSION PROTEIN 4"/>
    <property type="match status" value="1"/>
</dbReference>
<evidence type="ECO:0000256" key="11">
    <source>
        <dbReference type="ARBA" id="ARBA00023329"/>
    </source>
</evidence>
<feature type="transmembrane region" description="Helical" evidence="14">
    <location>
        <begin position="48"/>
        <end position="67"/>
    </location>
</feature>
<evidence type="ECO:0000313" key="15">
    <source>
        <dbReference type="EMBL" id="KAF7495217.1"/>
    </source>
</evidence>
<dbReference type="InterPro" id="IPR040399">
    <property type="entry name" value="TMEM35A/B"/>
</dbReference>
<evidence type="ECO:0000256" key="12">
    <source>
        <dbReference type="ARBA" id="ARBA00024424"/>
    </source>
</evidence>
<keyword evidence="7 14" id="KW-1133">Transmembrane helix</keyword>
<feature type="transmembrane region" description="Helical" evidence="14">
    <location>
        <begin position="74"/>
        <end position="93"/>
    </location>
</feature>
<dbReference type="OrthoDB" id="432685at2759"/>
<dbReference type="EMBL" id="WVUK01000049">
    <property type="protein sequence ID" value="KAF7495217.1"/>
    <property type="molecule type" value="Genomic_DNA"/>
</dbReference>
<evidence type="ECO:0000313" key="16">
    <source>
        <dbReference type="EnsemblMetazoa" id="KAF7495217.1"/>
    </source>
</evidence>
<dbReference type="InterPro" id="IPR032808">
    <property type="entry name" value="DoxX"/>
</dbReference>
<dbReference type="GO" id="GO:0005789">
    <property type="term" value="C:endoplasmic reticulum membrane"/>
    <property type="evidence" value="ECO:0007669"/>
    <property type="project" value="UniProtKB-SubCell"/>
</dbReference>
<evidence type="ECO:0000256" key="8">
    <source>
        <dbReference type="ARBA" id="ARBA00023136"/>
    </source>
</evidence>
<comment type="similarity">
    <text evidence="4">Belongs to the DoxX family.</text>
</comment>
<evidence type="ECO:0000313" key="17">
    <source>
        <dbReference type="Proteomes" id="UP000070412"/>
    </source>
</evidence>
<reference evidence="15" key="2">
    <citation type="submission" date="2020-01" db="EMBL/GenBank/DDBJ databases">
        <authorList>
            <person name="Korhonen P.K.K."/>
            <person name="Guangxu M.G."/>
            <person name="Wang T.W."/>
            <person name="Stroehlein A.J.S."/>
            <person name="Young N.D."/>
            <person name="Ang C.-S.A."/>
            <person name="Fernando D.W.F."/>
            <person name="Lu H.L."/>
            <person name="Taylor S.T."/>
            <person name="Ehtesham M.E.M."/>
            <person name="Najaraj S.H.N."/>
            <person name="Harsha G.H.G."/>
            <person name="Madugundu A.M."/>
            <person name="Renuse S.R."/>
            <person name="Holt D.H."/>
            <person name="Pandey A.P."/>
            <person name="Papenfuss A.P."/>
            <person name="Gasser R.B.G."/>
            <person name="Fischer K.F."/>
        </authorList>
    </citation>
    <scope>NUCLEOTIDE SEQUENCE</scope>
    <source>
        <strain evidence="15">SSS_KF_BRIS2020</strain>
    </source>
</reference>
<dbReference type="Pfam" id="PF13564">
    <property type="entry name" value="DoxX_2"/>
    <property type="match status" value="1"/>
</dbReference>
<organism evidence="15">
    <name type="scientific">Sarcoptes scabiei</name>
    <name type="common">Itch mite</name>
    <name type="synonym">Acarus scabiei</name>
    <dbReference type="NCBI Taxonomy" id="52283"/>
    <lineage>
        <taxon>Eukaryota</taxon>
        <taxon>Metazoa</taxon>
        <taxon>Ecdysozoa</taxon>
        <taxon>Arthropoda</taxon>
        <taxon>Chelicerata</taxon>
        <taxon>Arachnida</taxon>
        <taxon>Acari</taxon>
        <taxon>Acariformes</taxon>
        <taxon>Sarcoptiformes</taxon>
        <taxon>Astigmata</taxon>
        <taxon>Psoroptidia</taxon>
        <taxon>Sarcoptoidea</taxon>
        <taxon>Sarcoptidae</taxon>
        <taxon>Sarcoptinae</taxon>
        <taxon>Sarcoptes</taxon>
    </lineage>
</organism>
<feature type="transmembrane region" description="Helical" evidence="14">
    <location>
        <begin position="99"/>
        <end position="120"/>
    </location>
</feature>
<dbReference type="PANTHER" id="PTHR13163:SF0">
    <property type="entry name" value="NOVEL ACETYLCHOLINE RECEPTOR CHAPERONE"/>
    <property type="match status" value="1"/>
</dbReference>
<keyword evidence="10" id="KW-0143">Chaperone</keyword>
<evidence type="ECO:0000256" key="6">
    <source>
        <dbReference type="ARBA" id="ARBA00022824"/>
    </source>
</evidence>
<dbReference type="AlphaFoldDB" id="A0A834RGL2"/>
<feature type="region of interest" description="Disordered" evidence="13">
    <location>
        <begin position="184"/>
        <end position="204"/>
    </location>
</feature>
<keyword evidence="9" id="KW-0576">Peroxisome</keyword>
<evidence type="ECO:0000256" key="7">
    <source>
        <dbReference type="ARBA" id="ARBA00022989"/>
    </source>
</evidence>
<evidence type="ECO:0000256" key="4">
    <source>
        <dbReference type="ARBA" id="ARBA00006679"/>
    </source>
</evidence>
<evidence type="ECO:0000256" key="14">
    <source>
        <dbReference type="SAM" id="Phobius"/>
    </source>
</evidence>
<comment type="subcellular location">
    <subcellularLocation>
        <location evidence="2">Cytoplasmic vesicle</location>
    </subcellularLocation>
    <subcellularLocation>
        <location evidence="1">Endoplasmic reticulum membrane</location>
        <topology evidence="1">Multi-pass membrane protein</topology>
    </subcellularLocation>
    <subcellularLocation>
        <location evidence="3">Peroxisome membrane</location>
        <topology evidence="3">Multi-pass membrane protein</topology>
    </subcellularLocation>
</comment>
<keyword evidence="6" id="KW-0256">Endoplasmic reticulum</keyword>
<evidence type="ECO:0000256" key="10">
    <source>
        <dbReference type="ARBA" id="ARBA00023186"/>
    </source>
</evidence>